<dbReference type="Proteomes" id="UP000321337">
    <property type="component" value="Unassembled WGS sequence"/>
</dbReference>
<dbReference type="EMBL" id="BKAD01000020">
    <property type="protein sequence ID" value="GEP30915.1"/>
    <property type="molecule type" value="Genomic_DNA"/>
</dbReference>
<keyword evidence="2" id="KW-1185">Reference proteome</keyword>
<dbReference type="OrthoDB" id="9787548at2"/>
<organism evidence="1 2">
    <name type="scientific">Sulfuriferula plumbiphila</name>
    <dbReference type="NCBI Taxonomy" id="171865"/>
    <lineage>
        <taxon>Bacteria</taxon>
        <taxon>Pseudomonadati</taxon>
        <taxon>Pseudomonadota</taxon>
        <taxon>Betaproteobacteria</taxon>
        <taxon>Nitrosomonadales</taxon>
        <taxon>Sulfuricellaceae</taxon>
        <taxon>Sulfuriferula</taxon>
    </lineage>
</organism>
<accession>A0A512L8U5</accession>
<protein>
    <submittedName>
        <fullName evidence="1">Uncharacterized protein</fullName>
    </submittedName>
</protein>
<reference evidence="1 2" key="1">
    <citation type="submission" date="2019-07" db="EMBL/GenBank/DDBJ databases">
        <title>Whole genome shotgun sequence of Thiobacillus plumbophilus NBRC 107929.</title>
        <authorList>
            <person name="Hosoyama A."/>
            <person name="Uohara A."/>
            <person name="Ohji S."/>
            <person name="Ichikawa N."/>
        </authorList>
    </citation>
    <scope>NUCLEOTIDE SEQUENCE [LARGE SCALE GENOMIC DNA]</scope>
    <source>
        <strain evidence="1 2">NBRC 107929</strain>
    </source>
</reference>
<gene>
    <name evidence="1" type="ORF">TPL01_20530</name>
</gene>
<evidence type="ECO:0000313" key="1">
    <source>
        <dbReference type="EMBL" id="GEP30915.1"/>
    </source>
</evidence>
<proteinExistence type="predicted"/>
<comment type="caution">
    <text evidence="1">The sequence shown here is derived from an EMBL/GenBank/DDBJ whole genome shotgun (WGS) entry which is preliminary data.</text>
</comment>
<dbReference type="AlphaFoldDB" id="A0A512L8U5"/>
<name>A0A512L8U5_9PROT</name>
<evidence type="ECO:0000313" key="2">
    <source>
        <dbReference type="Proteomes" id="UP000321337"/>
    </source>
</evidence>
<dbReference type="RefSeq" id="WP_147073417.1">
    <property type="nucleotide sequence ID" value="NZ_AP021884.1"/>
</dbReference>
<sequence length="133" mass="14582">MKSNRLIKEQYEIPPSADMRGSGVLGSACLGDIRGALFPDIQGWQVLGVPIGGIRAGLATTTGAKTREKVRGIKIDSVERMDPALKETWRMPPLDQPAPANLTLLNRIWMIVLRAYLVLAAGLLRFKLVELAF</sequence>